<reference evidence="3" key="2">
    <citation type="submission" date="2020-08" db="EMBL/GenBank/DDBJ databases">
        <title>Draft Genome Sequence of Cumin Blight Pathogen Alternaria burnsii.</title>
        <authorList>
            <person name="Feng Z."/>
        </authorList>
    </citation>
    <scope>NUCLEOTIDE SEQUENCE</scope>
    <source>
        <strain evidence="3">CBS107.38</strain>
    </source>
</reference>
<dbReference type="GeneID" id="62205403"/>
<comment type="caution">
    <text evidence="3">The sequence shown here is derived from an EMBL/GenBank/DDBJ whole genome shotgun (WGS) entry which is preliminary data.</text>
</comment>
<gene>
    <name evidence="3" type="ORF">GT037_007178</name>
</gene>
<dbReference type="AlphaFoldDB" id="A0A8H7B130"/>
<protein>
    <recommendedName>
        <fullName evidence="2">DUF6604 domain-containing protein</fullName>
    </recommendedName>
</protein>
<dbReference type="EMBL" id="JAAABM010000010">
    <property type="protein sequence ID" value="KAF7674418.1"/>
    <property type="molecule type" value="Genomic_DNA"/>
</dbReference>
<dbReference type="Proteomes" id="UP000596902">
    <property type="component" value="Unassembled WGS sequence"/>
</dbReference>
<organism evidence="3 4">
    <name type="scientific">Alternaria burnsii</name>
    <dbReference type="NCBI Taxonomy" id="1187904"/>
    <lineage>
        <taxon>Eukaryota</taxon>
        <taxon>Fungi</taxon>
        <taxon>Dikarya</taxon>
        <taxon>Ascomycota</taxon>
        <taxon>Pezizomycotina</taxon>
        <taxon>Dothideomycetes</taxon>
        <taxon>Pleosporomycetidae</taxon>
        <taxon>Pleosporales</taxon>
        <taxon>Pleosporineae</taxon>
        <taxon>Pleosporaceae</taxon>
        <taxon>Alternaria</taxon>
        <taxon>Alternaria sect. Alternaria</taxon>
    </lineage>
</organism>
<proteinExistence type="predicted"/>
<dbReference type="PANTHER" id="PTHR38795">
    <property type="entry name" value="DUF6604 DOMAIN-CONTAINING PROTEIN"/>
    <property type="match status" value="1"/>
</dbReference>
<dbReference type="PANTHER" id="PTHR38795:SF1">
    <property type="entry name" value="DUF6604 DOMAIN-CONTAINING PROTEIN"/>
    <property type="match status" value="1"/>
</dbReference>
<dbReference type="Pfam" id="PF20253">
    <property type="entry name" value="DUF6604"/>
    <property type="match status" value="1"/>
</dbReference>
<accession>A0A8H7B130</accession>
<evidence type="ECO:0000313" key="4">
    <source>
        <dbReference type="Proteomes" id="UP000596902"/>
    </source>
</evidence>
<feature type="domain" description="DUF6604" evidence="2">
    <location>
        <begin position="65"/>
        <end position="292"/>
    </location>
</feature>
<keyword evidence="4" id="KW-1185">Reference proteome</keyword>
<name>A0A8H7B130_9PLEO</name>
<dbReference type="RefSeq" id="XP_038784713.1">
    <property type="nucleotide sequence ID" value="XM_038932225.1"/>
</dbReference>
<evidence type="ECO:0000313" key="3">
    <source>
        <dbReference type="EMBL" id="KAF7674418.1"/>
    </source>
</evidence>
<sequence>MMPERQPQSIAFRRASDGCTLLGVNKSERRTATSSRLFRRRLTEATSPSTNSPEPLPPSLSSIYRTYKRETSTVIGWLTSFDKKADNSKDDQNPIPRELTVRQIADRARKAARVGTRPPKNIEPAFKMVIMNRSRLTRHYESLSLSSQSIQDSTEGHKVFNETLAEAYRLLFPKLKQSRNNSKKLPEEPPNLSSKSCTNSFGTLAELIEVEEEFDVPAYELRCDDATTLNAKTSAIKDSIGNFVALQAWLAESQAIIETIKSIWTSFATGDLTLSAAGWLTNMAQQCVRHMEFPNNVDFSKALFCGHRHIKYGTVRRGVTLEELGAAEFSKIAIDSSFVVELTHGCSMHWPFALLEPFADTEQLPDFPEEKARRLEIYFRSASEERVTKESFAQSVIHWVACTPSELIPGLTEYPDRDHEEEIETICKDRYGHDRILLASLVKGASQHPLYEEYNPQCPPFDWDSKYIENALTVPLLCELKKKEGFSDTIVAAHMLLESGRSFVHKSEKIGKPPLNCRILVLRRANEVPDAIADLERGWTFLPVGEWLVELLASKLHTFRSNKTFDIYSQSPWVAGSQTSNISDLSLFVGLEILGERNCFGAVIHLYNMLQQILDECAEIPILEHLKTLFRSKVFPCNQEPRRGFGNTFGLFRGGAKTYKHPEIDMRIIARDGRRKPGREKEVYSKFSLTHMSLAAYESLFRDYAFSPEFMHRLAVDPKVRRRHAKLFDCYSPSELIQRAREVLRPEYDGTFPVARLNCFAVLRLCQDILLGIVARFKSLGTAAWPPEAKELLEAFGIKEVSVENAICYLTMTMRLVDGMWYGGHKNFSGKYHKKFKDAILGLTPVVIMREVIAEVCEGKNVEDFLWKNV</sequence>
<feature type="region of interest" description="Disordered" evidence="1">
    <location>
        <begin position="38"/>
        <end position="61"/>
    </location>
</feature>
<dbReference type="InterPro" id="IPR046539">
    <property type="entry name" value="DUF6604"/>
</dbReference>
<reference evidence="3" key="1">
    <citation type="submission" date="2020-01" db="EMBL/GenBank/DDBJ databases">
        <authorList>
            <person name="Feng Z.H.Z."/>
        </authorList>
    </citation>
    <scope>NUCLEOTIDE SEQUENCE</scope>
    <source>
        <strain evidence="3">CBS107.38</strain>
    </source>
</reference>
<evidence type="ECO:0000256" key="1">
    <source>
        <dbReference type="SAM" id="MobiDB-lite"/>
    </source>
</evidence>
<evidence type="ECO:0000259" key="2">
    <source>
        <dbReference type="Pfam" id="PF20253"/>
    </source>
</evidence>